<keyword evidence="5" id="KW-1185">Reference proteome</keyword>
<dbReference type="HOGENOM" id="CLU_078883_0_0_1"/>
<dbReference type="STRING" id="1071382.H2AUA7"/>
<evidence type="ECO:0000313" key="4">
    <source>
        <dbReference type="EMBL" id="CCF57957.1"/>
    </source>
</evidence>
<dbReference type="GeneID" id="13882570"/>
<dbReference type="AlphaFoldDB" id="H2AUA7"/>
<dbReference type="InterPro" id="IPR008978">
    <property type="entry name" value="HSP20-like_chaperone"/>
</dbReference>
<accession>H2AUA7</accession>
<dbReference type="eggNOG" id="KOG3158">
    <property type="taxonomic scope" value="Eukaryota"/>
</dbReference>
<dbReference type="FunCoup" id="H2AUA7">
    <property type="interactions" value="1255"/>
</dbReference>
<dbReference type="GO" id="GO:0051131">
    <property type="term" value="P:chaperone-mediated protein complex assembly"/>
    <property type="evidence" value="ECO:0007669"/>
    <property type="project" value="TreeGrafter"/>
</dbReference>
<dbReference type="GO" id="GO:0005634">
    <property type="term" value="C:nucleus"/>
    <property type="evidence" value="ECO:0007669"/>
    <property type="project" value="EnsemblFungi"/>
</dbReference>
<dbReference type="OrthoDB" id="1564555at2759"/>
<sequence>MSSNNTLIPEVLWAQRSSDNDKDKNYLLLTISIPDCDKPSLKIDANSMELDAKSLPHRGDEESHHYNLKIDFFKEILPDLTLHKKANGQHYFLKIFKKDLQTEYWPRLTKEKIKYPYIKTDFDKWVDEDEQEEIPQTNDQDLNSLDFSQLMQGAGGAGNLQEMLGASANMTAREVESDEEDDDVENEEEEDEKKD</sequence>
<dbReference type="Gene3D" id="2.60.40.790">
    <property type="match status" value="1"/>
</dbReference>
<dbReference type="InterPro" id="IPR007052">
    <property type="entry name" value="CS_dom"/>
</dbReference>
<feature type="region of interest" description="Disordered" evidence="2">
    <location>
        <begin position="163"/>
        <end position="195"/>
    </location>
</feature>
<dbReference type="KEGG" id="kaf:KAFR_0D03090"/>
<dbReference type="GO" id="GO:0006457">
    <property type="term" value="P:protein folding"/>
    <property type="evidence" value="ECO:0007669"/>
    <property type="project" value="EnsemblFungi"/>
</dbReference>
<dbReference type="InParanoid" id="H2AUA7"/>
<dbReference type="Proteomes" id="UP000005220">
    <property type="component" value="Chromosome 4"/>
</dbReference>
<feature type="compositionally biased region" description="Acidic residues" evidence="2">
    <location>
        <begin position="176"/>
        <end position="195"/>
    </location>
</feature>
<gene>
    <name evidence="4" type="primary">KAFR0D03090</name>
    <name evidence="4" type="ORF">KAFR_0D03090</name>
</gene>
<dbReference type="GO" id="GO:0051087">
    <property type="term" value="F:protein-folding chaperone binding"/>
    <property type="evidence" value="ECO:0007669"/>
    <property type="project" value="EnsemblFungi"/>
</dbReference>
<evidence type="ECO:0000259" key="3">
    <source>
        <dbReference type="PROSITE" id="PS51203"/>
    </source>
</evidence>
<dbReference type="PANTHER" id="PTHR22932:SF1">
    <property type="entry name" value="CO-CHAPERONE PROTEIN DAF-41"/>
    <property type="match status" value="1"/>
</dbReference>
<dbReference type="PROSITE" id="PS51203">
    <property type="entry name" value="CS"/>
    <property type="match status" value="1"/>
</dbReference>
<dbReference type="GO" id="GO:0005829">
    <property type="term" value="C:cytosol"/>
    <property type="evidence" value="ECO:0007669"/>
    <property type="project" value="TreeGrafter"/>
</dbReference>
<protein>
    <recommendedName>
        <fullName evidence="3">CS domain-containing protein</fullName>
    </recommendedName>
</protein>
<proteinExistence type="inferred from homology"/>
<dbReference type="PANTHER" id="PTHR22932">
    <property type="entry name" value="TELOMERASE-BINDING PROTEIN P23 HSP90 CO-CHAPERONE"/>
    <property type="match status" value="1"/>
</dbReference>
<dbReference type="FunFam" id="2.60.40.790:FF:000055">
    <property type="entry name" value="HSP90 associated co-chaperone"/>
    <property type="match status" value="1"/>
</dbReference>
<reference evidence="4 5" key="1">
    <citation type="journal article" date="2011" name="Proc. Natl. Acad. Sci. U.S.A.">
        <title>Evolutionary erosion of yeast sex chromosomes by mating-type switching accidents.</title>
        <authorList>
            <person name="Gordon J.L."/>
            <person name="Armisen D."/>
            <person name="Proux-Wera E."/>
            <person name="Oheigeartaigh S.S."/>
            <person name="Byrne K.P."/>
            <person name="Wolfe K.H."/>
        </authorList>
    </citation>
    <scope>NUCLEOTIDE SEQUENCE [LARGE SCALE GENOMIC DNA]</scope>
    <source>
        <strain evidence="5">ATCC 22294 / BCRC 22015 / CBS 2517 / CECT 1963 / NBRC 1671 / NRRL Y-8276</strain>
    </source>
</reference>
<dbReference type="CDD" id="cd06465">
    <property type="entry name" value="p23_hB-ind1_like"/>
    <property type="match status" value="1"/>
</dbReference>
<evidence type="ECO:0000313" key="5">
    <source>
        <dbReference type="Proteomes" id="UP000005220"/>
    </source>
</evidence>
<dbReference type="GO" id="GO:0051879">
    <property type="term" value="F:Hsp90 protein binding"/>
    <property type="evidence" value="ECO:0007669"/>
    <property type="project" value="InterPro"/>
</dbReference>
<name>H2AUA7_KAZAF</name>
<evidence type="ECO:0000256" key="2">
    <source>
        <dbReference type="SAM" id="MobiDB-lite"/>
    </source>
</evidence>
<comment type="similarity">
    <text evidence="1">Belongs to the p23/wos2 family.</text>
</comment>
<dbReference type="InterPro" id="IPR045250">
    <property type="entry name" value="p23-like"/>
</dbReference>
<dbReference type="GO" id="GO:0032212">
    <property type="term" value="P:positive regulation of telomere maintenance via telomerase"/>
    <property type="evidence" value="ECO:0007669"/>
    <property type="project" value="EnsemblFungi"/>
</dbReference>
<evidence type="ECO:0000256" key="1">
    <source>
        <dbReference type="ARBA" id="ARBA00025733"/>
    </source>
</evidence>
<dbReference type="EMBL" id="HE650824">
    <property type="protein sequence ID" value="CCF57957.1"/>
    <property type="molecule type" value="Genomic_DNA"/>
</dbReference>
<dbReference type="SUPFAM" id="SSF49764">
    <property type="entry name" value="HSP20-like chaperones"/>
    <property type="match status" value="1"/>
</dbReference>
<feature type="domain" description="CS" evidence="3">
    <location>
        <begin position="6"/>
        <end position="109"/>
    </location>
</feature>
<organism evidence="4 5">
    <name type="scientific">Kazachstania africana (strain ATCC 22294 / BCRC 22015 / CBS 2517 / CECT 1963 / NBRC 1671 / NRRL Y-8276)</name>
    <name type="common">Yeast</name>
    <name type="synonym">Kluyveromyces africanus</name>
    <dbReference type="NCBI Taxonomy" id="1071382"/>
    <lineage>
        <taxon>Eukaryota</taxon>
        <taxon>Fungi</taxon>
        <taxon>Dikarya</taxon>
        <taxon>Ascomycota</taxon>
        <taxon>Saccharomycotina</taxon>
        <taxon>Saccharomycetes</taxon>
        <taxon>Saccharomycetales</taxon>
        <taxon>Saccharomycetaceae</taxon>
        <taxon>Kazachstania</taxon>
    </lineage>
</organism>
<dbReference type="RefSeq" id="XP_003957092.1">
    <property type="nucleotide sequence ID" value="XM_003957043.1"/>
</dbReference>